<dbReference type="Pfam" id="PF12704">
    <property type="entry name" value="MacB_PCD"/>
    <property type="match status" value="1"/>
</dbReference>
<feature type="domain" description="ABC3 transporter permease C-terminal" evidence="8">
    <location>
        <begin position="744"/>
        <end position="857"/>
    </location>
</feature>
<feature type="transmembrane region" description="Helical" evidence="7">
    <location>
        <begin position="828"/>
        <end position="850"/>
    </location>
</feature>
<comment type="subcellular location">
    <subcellularLocation>
        <location evidence="1">Cell membrane</location>
        <topology evidence="1">Multi-pass membrane protein</topology>
    </subcellularLocation>
</comment>
<evidence type="ECO:0000256" key="4">
    <source>
        <dbReference type="ARBA" id="ARBA00022989"/>
    </source>
</evidence>
<dbReference type="AlphaFoldDB" id="A0AAW6RHB7"/>
<sequence>MNQTVSVLALGWRGLWRDARAGELRLLMLAVLLAVAALACVSFFADRLQGGLRRDARQLLGGDVVLASDHAPAPQWQAKAQALGLQTALTLNFATMARAPDSAAGEPGASRLVSLKAVPPGYPLRGSLRVADGPDAPDAATREVPAPGQAWVDAALLEALDMAPGQKLMLGDAAFTVAKVITAEPDRGSGFAGFAPRVMLRESDLAATGLVQPASRITWRLAVAGDGAAGDEAVAAFTQWAEARLKGADKAASATPAAPDTPDAPDTRGMSLESLDSGRPEMQTTLARAEKFLNLVALLAALLSAVAVALAARAFALRRLDDAALLRVLGLPQRALAGAYAVEFLLAGLAASLAGVALGWALHHAFIWLLAGLVQADLPAPGPWPALLGLGVGLTLLAAFGLPPVLQLARVPPLRVLRRDMGQPKAAPLAVLGLGMAGFAALLLAASRDATLGLMAVGGFAGAALLFALLARLAVALLRRWAGAADGAPRWLALAARQITARPAHAVAQVSSLAVGLMALVLLVLLRTDLMASWQRATPPDAPNRFTINVMPDQAEDFRAALAQGGVRGYDWYPMFRGRLVSINGRPVTAASFSDERAQRLAEREFNLSHTPTLPAHNSLAAGRWQPEEAGAASVEEGLAATLGIRLGDTLGFDFAGATHEVRVRSLRKVDWGSLRANFFVLLPVSELPDDVAYTWMAAWRSPGQPGFDNALVRQFPNITSIDMSATLAQVQRVLAQVIRAVEFLFAFTLAAGLLVLVAAITATREEKAREFAIMRALGASAALLGKVQRAELAGVGLLAGALASLVASVLGWGLARHVFEFDWTAPLATPLLGSLAGAALALAAGWWSLREVLRRPVAQTLRQAGE</sequence>
<dbReference type="InterPro" id="IPR025857">
    <property type="entry name" value="MacB_PCD"/>
</dbReference>
<keyword evidence="4 7" id="KW-1133">Transmembrane helix</keyword>
<feature type="domain" description="ABC3 transporter permease C-terminal" evidence="8">
    <location>
        <begin position="295"/>
        <end position="413"/>
    </location>
</feature>
<feature type="domain" description="MacB-like periplasmic core" evidence="9">
    <location>
        <begin position="26"/>
        <end position="238"/>
    </location>
</feature>
<protein>
    <submittedName>
        <fullName evidence="10">FtsX-like permease family protein</fullName>
    </submittedName>
</protein>
<feature type="transmembrane region" description="Helical" evidence="7">
    <location>
        <begin position="793"/>
        <end position="816"/>
    </location>
</feature>
<reference evidence="10 11" key="1">
    <citation type="submission" date="2023-04" db="EMBL/GenBank/DDBJ databases">
        <title>Ottowia paracancer sp. nov., isolated from human stomach.</title>
        <authorList>
            <person name="Song Y."/>
        </authorList>
    </citation>
    <scope>NUCLEOTIDE SEQUENCE [LARGE SCALE GENOMIC DNA]</scope>
    <source>
        <strain evidence="10 11">10c7w1</strain>
    </source>
</reference>
<dbReference type="RefSeq" id="WP_279523450.1">
    <property type="nucleotide sequence ID" value="NZ_JARVII010000001.1"/>
</dbReference>
<evidence type="ECO:0000256" key="2">
    <source>
        <dbReference type="ARBA" id="ARBA00022475"/>
    </source>
</evidence>
<dbReference type="GO" id="GO:0005886">
    <property type="term" value="C:plasma membrane"/>
    <property type="evidence" value="ECO:0007669"/>
    <property type="project" value="UniProtKB-SubCell"/>
</dbReference>
<evidence type="ECO:0000313" key="10">
    <source>
        <dbReference type="EMBL" id="MDG9698318.1"/>
    </source>
</evidence>
<evidence type="ECO:0000313" key="11">
    <source>
        <dbReference type="Proteomes" id="UP001237156"/>
    </source>
</evidence>
<dbReference type="Proteomes" id="UP001237156">
    <property type="component" value="Unassembled WGS sequence"/>
</dbReference>
<dbReference type="PANTHER" id="PTHR30287">
    <property type="entry name" value="MEMBRANE COMPONENT OF PREDICTED ABC SUPERFAMILY METABOLITE UPTAKE TRANSPORTER"/>
    <property type="match status" value="1"/>
</dbReference>
<feature type="transmembrane region" description="Helical" evidence="7">
    <location>
        <begin position="337"/>
        <end position="362"/>
    </location>
</feature>
<gene>
    <name evidence="10" type="ORF">QB898_01045</name>
</gene>
<dbReference type="EMBL" id="JARVII010000001">
    <property type="protein sequence ID" value="MDG9698318.1"/>
    <property type="molecule type" value="Genomic_DNA"/>
</dbReference>
<feature type="transmembrane region" description="Helical" evidence="7">
    <location>
        <begin position="426"/>
        <end position="446"/>
    </location>
</feature>
<dbReference type="InterPro" id="IPR003838">
    <property type="entry name" value="ABC3_permease_C"/>
</dbReference>
<evidence type="ECO:0000256" key="7">
    <source>
        <dbReference type="SAM" id="Phobius"/>
    </source>
</evidence>
<keyword evidence="5 7" id="KW-0472">Membrane</keyword>
<name>A0AAW6RHB7_9BURK</name>
<keyword evidence="11" id="KW-1185">Reference proteome</keyword>
<dbReference type="PANTHER" id="PTHR30287:SF1">
    <property type="entry name" value="INNER MEMBRANE PROTEIN"/>
    <property type="match status" value="1"/>
</dbReference>
<proteinExistence type="predicted"/>
<feature type="compositionally biased region" description="Low complexity" evidence="6">
    <location>
        <begin position="250"/>
        <end position="261"/>
    </location>
</feature>
<keyword evidence="3 7" id="KW-0812">Transmembrane</keyword>
<feature type="transmembrane region" description="Helical" evidence="7">
    <location>
        <begin position="26"/>
        <end position="45"/>
    </location>
</feature>
<feature type="transmembrane region" description="Helical" evidence="7">
    <location>
        <begin position="744"/>
        <end position="763"/>
    </location>
</feature>
<accession>A0AAW6RHB7</accession>
<evidence type="ECO:0000256" key="3">
    <source>
        <dbReference type="ARBA" id="ARBA00022692"/>
    </source>
</evidence>
<evidence type="ECO:0000256" key="6">
    <source>
        <dbReference type="SAM" id="MobiDB-lite"/>
    </source>
</evidence>
<comment type="caution">
    <text evidence="10">The sequence shown here is derived from an EMBL/GenBank/DDBJ whole genome shotgun (WGS) entry which is preliminary data.</text>
</comment>
<feature type="transmembrane region" description="Helical" evidence="7">
    <location>
        <begin position="452"/>
        <end position="471"/>
    </location>
</feature>
<feature type="transmembrane region" description="Helical" evidence="7">
    <location>
        <begin position="292"/>
        <end position="316"/>
    </location>
</feature>
<feature type="region of interest" description="Disordered" evidence="6">
    <location>
        <begin position="250"/>
        <end position="276"/>
    </location>
</feature>
<evidence type="ECO:0000259" key="8">
    <source>
        <dbReference type="Pfam" id="PF02687"/>
    </source>
</evidence>
<evidence type="ECO:0000256" key="1">
    <source>
        <dbReference type="ARBA" id="ARBA00004651"/>
    </source>
</evidence>
<evidence type="ECO:0000259" key="9">
    <source>
        <dbReference type="Pfam" id="PF12704"/>
    </source>
</evidence>
<feature type="transmembrane region" description="Helical" evidence="7">
    <location>
        <begin position="506"/>
        <end position="526"/>
    </location>
</feature>
<feature type="transmembrane region" description="Helical" evidence="7">
    <location>
        <begin position="382"/>
        <end position="406"/>
    </location>
</feature>
<dbReference type="InterPro" id="IPR038766">
    <property type="entry name" value="Membrane_comp_ABC_pdt"/>
</dbReference>
<evidence type="ECO:0000256" key="5">
    <source>
        <dbReference type="ARBA" id="ARBA00023136"/>
    </source>
</evidence>
<dbReference type="Pfam" id="PF02687">
    <property type="entry name" value="FtsX"/>
    <property type="match status" value="2"/>
</dbReference>
<organism evidence="10 11">
    <name type="scientific">Ottowia cancrivicina</name>
    <dbReference type="NCBI Taxonomy" id="3040346"/>
    <lineage>
        <taxon>Bacteria</taxon>
        <taxon>Pseudomonadati</taxon>
        <taxon>Pseudomonadota</taxon>
        <taxon>Betaproteobacteria</taxon>
        <taxon>Burkholderiales</taxon>
        <taxon>Comamonadaceae</taxon>
        <taxon>Ottowia</taxon>
    </lineage>
</organism>
<keyword evidence="2" id="KW-1003">Cell membrane</keyword>